<protein>
    <submittedName>
        <fullName evidence="3">Uncharacterized protein</fullName>
    </submittedName>
</protein>
<feature type="compositionally biased region" description="Pro residues" evidence="1">
    <location>
        <begin position="405"/>
        <end position="437"/>
    </location>
</feature>
<reference evidence="3" key="1">
    <citation type="submission" date="2020-08" db="EMBL/GenBank/DDBJ databases">
        <title>Genome sequencing and assembly of the red palm weevil Rhynchophorus ferrugineus.</title>
        <authorList>
            <person name="Dias G.B."/>
            <person name="Bergman C.M."/>
            <person name="Manee M."/>
        </authorList>
    </citation>
    <scope>NUCLEOTIDE SEQUENCE</scope>
    <source>
        <strain evidence="3">AA-2017</strain>
        <tissue evidence="3">Whole larva</tissue>
    </source>
</reference>
<feature type="compositionally biased region" description="Basic and acidic residues" evidence="1">
    <location>
        <begin position="378"/>
        <end position="396"/>
    </location>
</feature>
<sequence>MVRWLAAADFKIYPIKPDEVPLGLIGCLVTAAGSIFLTKRYDTKLALIPAFVAGSALAWTRWSRAERRKLQRDVIERLLMQMVKLQKFNSSVIQYMRTRNELKRKTDEELLLIYEKNVEEYVKTSIKENGDFFVDLMEYLNYFSSIDDELSKDYEIIKELNIHDLLQKEKARDHQTITKQIYDLYIFLSSKFLNYLGVSLTQLLLIGNIAEIENILEHRLPRFITEVESLDTSPYRRAVLDKVETEENPSKINAILSDLRAHSLATYESLDILCKLYGILADSDRQEKPPSAPPVVQQALETKTNDEPANNDDEPKPFEENYELFIPDGEETREERAEDDDQAGRYLGLMIRELRQSLKQHDRFKAARELRGIKDDDDGEQRVIREKSPPKFDTKVFKKTNQVAPPTPPPPPVLPSVVEKPPPPTVLPPLPPPPPPSLKFYNLIADDDDNDVGNSRTFFDNIRVLSSQINSNEEVFGDDDSDQND</sequence>
<dbReference type="Proteomes" id="UP000625711">
    <property type="component" value="Unassembled WGS sequence"/>
</dbReference>
<feature type="transmembrane region" description="Helical" evidence="2">
    <location>
        <begin position="45"/>
        <end position="62"/>
    </location>
</feature>
<evidence type="ECO:0000256" key="1">
    <source>
        <dbReference type="SAM" id="MobiDB-lite"/>
    </source>
</evidence>
<organism evidence="3 4">
    <name type="scientific">Rhynchophorus ferrugineus</name>
    <name type="common">Red palm weevil</name>
    <name type="synonym">Curculio ferrugineus</name>
    <dbReference type="NCBI Taxonomy" id="354439"/>
    <lineage>
        <taxon>Eukaryota</taxon>
        <taxon>Metazoa</taxon>
        <taxon>Ecdysozoa</taxon>
        <taxon>Arthropoda</taxon>
        <taxon>Hexapoda</taxon>
        <taxon>Insecta</taxon>
        <taxon>Pterygota</taxon>
        <taxon>Neoptera</taxon>
        <taxon>Endopterygota</taxon>
        <taxon>Coleoptera</taxon>
        <taxon>Polyphaga</taxon>
        <taxon>Cucujiformia</taxon>
        <taxon>Curculionidae</taxon>
        <taxon>Dryophthorinae</taxon>
        <taxon>Rhynchophorus</taxon>
    </lineage>
</organism>
<keyword evidence="2" id="KW-0472">Membrane</keyword>
<feature type="region of interest" description="Disordered" evidence="1">
    <location>
        <begin position="378"/>
        <end position="455"/>
    </location>
</feature>
<proteinExistence type="predicted"/>
<keyword evidence="2" id="KW-0812">Transmembrane</keyword>
<feature type="region of interest" description="Disordered" evidence="1">
    <location>
        <begin position="284"/>
        <end position="319"/>
    </location>
</feature>
<dbReference type="EMBL" id="JAACXV010014160">
    <property type="protein sequence ID" value="KAF7269884.1"/>
    <property type="molecule type" value="Genomic_DNA"/>
</dbReference>
<evidence type="ECO:0000313" key="4">
    <source>
        <dbReference type="Proteomes" id="UP000625711"/>
    </source>
</evidence>
<dbReference type="AlphaFoldDB" id="A0A834HYS7"/>
<comment type="caution">
    <text evidence="3">The sequence shown here is derived from an EMBL/GenBank/DDBJ whole genome shotgun (WGS) entry which is preliminary data.</text>
</comment>
<name>A0A834HYS7_RHYFE</name>
<evidence type="ECO:0000313" key="3">
    <source>
        <dbReference type="EMBL" id="KAF7269884.1"/>
    </source>
</evidence>
<keyword evidence="2" id="KW-1133">Transmembrane helix</keyword>
<accession>A0A834HYS7</accession>
<evidence type="ECO:0000256" key="2">
    <source>
        <dbReference type="SAM" id="Phobius"/>
    </source>
</evidence>
<dbReference type="OrthoDB" id="6689151at2759"/>
<keyword evidence="4" id="KW-1185">Reference proteome</keyword>
<gene>
    <name evidence="3" type="ORF">GWI33_017089</name>
</gene>
<feature type="transmembrane region" description="Helical" evidence="2">
    <location>
        <begin position="20"/>
        <end position="38"/>
    </location>
</feature>